<evidence type="ECO:0000313" key="3">
    <source>
        <dbReference type="EMBL" id="KAK8147546.1"/>
    </source>
</evidence>
<feature type="compositionally biased region" description="Polar residues" evidence="1">
    <location>
        <begin position="676"/>
        <end position="700"/>
    </location>
</feature>
<dbReference type="GO" id="GO:0070034">
    <property type="term" value="F:telomerase RNA binding"/>
    <property type="evidence" value="ECO:0007669"/>
    <property type="project" value="TreeGrafter"/>
</dbReference>
<accession>A0AAW0S039</accession>
<feature type="region of interest" description="Disordered" evidence="1">
    <location>
        <begin position="638"/>
        <end position="661"/>
    </location>
</feature>
<feature type="region of interest" description="Disordered" evidence="1">
    <location>
        <begin position="31"/>
        <end position="123"/>
    </location>
</feature>
<name>A0AAW0S039_9HYPO</name>
<dbReference type="InterPro" id="IPR018834">
    <property type="entry name" value="DNA/RNA-bd_Est1-type"/>
</dbReference>
<dbReference type="Pfam" id="PF10373">
    <property type="entry name" value="EST1_DNA_bind"/>
    <property type="match status" value="1"/>
</dbReference>
<dbReference type="GO" id="GO:0005697">
    <property type="term" value="C:telomerase holoenzyme complex"/>
    <property type="evidence" value="ECO:0007669"/>
    <property type="project" value="TreeGrafter"/>
</dbReference>
<dbReference type="GO" id="GO:0042162">
    <property type="term" value="F:telomeric DNA binding"/>
    <property type="evidence" value="ECO:0007669"/>
    <property type="project" value="TreeGrafter"/>
</dbReference>
<dbReference type="FunFam" id="1.25.40.10:FF:000202">
    <property type="entry name" value="Unplaced genomic scaffold supercont1.7, whole genome shotgun sequence"/>
    <property type="match status" value="1"/>
</dbReference>
<dbReference type="InterPro" id="IPR045153">
    <property type="entry name" value="Est1/Ebs1-like"/>
</dbReference>
<organism evidence="3 4">
    <name type="scientific">Beauveria asiatica</name>
    <dbReference type="NCBI Taxonomy" id="1069075"/>
    <lineage>
        <taxon>Eukaryota</taxon>
        <taxon>Fungi</taxon>
        <taxon>Dikarya</taxon>
        <taxon>Ascomycota</taxon>
        <taxon>Pezizomycotina</taxon>
        <taxon>Sordariomycetes</taxon>
        <taxon>Hypocreomycetidae</taxon>
        <taxon>Hypocreales</taxon>
        <taxon>Cordycipitaceae</taxon>
        <taxon>Beauveria</taxon>
    </lineage>
</organism>
<dbReference type="InterPro" id="IPR011990">
    <property type="entry name" value="TPR-like_helical_dom_sf"/>
</dbReference>
<dbReference type="EMBL" id="JAAHCF010000140">
    <property type="protein sequence ID" value="KAK8147546.1"/>
    <property type="molecule type" value="Genomic_DNA"/>
</dbReference>
<sequence length="724" mass="82542">MSVRPPSPNSAATQSLQSPWVVERDVQSIAFRPLPATPSTPYPASSSSTPGTSSPTAPGRSRRRSGIACNFVPGDAAKKFAGRRPWNPTNEHKSRGSRARLPTSRPNWQSKRPHSMDQLGAPEVHPADMSTMPGFSLFRQLEQKRPSREQLDHNVKDIYKGLTMLERKCIELISSPKTMIPEDQELSAEQYQKLIGLHETLLHEQYDFFLACQDSPADAEIRLLPNTYNMPARMWRHGGQSFLEFLRKRLPTSREHMLKFICKAYIIMTLLYETVPAFVSTWIGCLGHLGRYRMAIEDDDIRDREIWTSVSRHWYLKASDRSPEVGMFYHHLAMLARPDALQQLYYYNKSLCVPYSFPIALNSIMTLFDPVLERSSRLNAHEIFIRVHAILFSGRKHDELDSTMAEFLGALDRKIAEKNKEWLHPGYYIAISLICSLLGYGSPTNPLKQSIPAGQDDGSAALRNKFTTDKETAKKQFENTRAFVMKTCDIVFRRKSDINALPFFHTILVFLYYVAQHPRAIALIEDEFPWKRLVDVLNEAYPALLSKPRMANESFPRPLRNEPLCPLPEDYALRGFAFSKGYFPADWFSNEKLEDAEKMFEPPSLGDKRRQRLHWLGHQICSLGTWIKWNTGSSRYTTAEEGERRRQVSSTESTGGGKYPHCAAPADLRSRVYCGQTGSPAPTSSLRQPGVPATTSQQAPMTKMSRSDFDETMIDRLNCQFCRR</sequence>
<dbReference type="PANTHER" id="PTHR15696">
    <property type="entry name" value="SMG-7 SUPPRESSOR WITH MORPHOLOGICAL EFFECT ON GENITALIA PROTEIN 7"/>
    <property type="match status" value="1"/>
</dbReference>
<reference evidence="3 4" key="1">
    <citation type="submission" date="2020-02" db="EMBL/GenBank/DDBJ databases">
        <title>Comparative genomics of the hypocrealean fungal genus Beauvera.</title>
        <authorList>
            <person name="Showalter D.N."/>
            <person name="Bushley K.E."/>
            <person name="Rehner S.A."/>
        </authorList>
    </citation>
    <scope>NUCLEOTIDE SEQUENCE [LARGE SCALE GENOMIC DNA]</scope>
    <source>
        <strain evidence="3 4">ARSEF4384</strain>
    </source>
</reference>
<comment type="caution">
    <text evidence="3">The sequence shown here is derived from an EMBL/GenBank/DDBJ whole genome shotgun (WGS) entry which is preliminary data.</text>
</comment>
<feature type="compositionally biased region" description="Low complexity" evidence="1">
    <location>
        <begin position="42"/>
        <end position="58"/>
    </location>
</feature>
<dbReference type="Proteomes" id="UP001397290">
    <property type="component" value="Unassembled WGS sequence"/>
</dbReference>
<keyword evidence="4" id="KW-1185">Reference proteome</keyword>
<dbReference type="Gene3D" id="1.25.40.10">
    <property type="entry name" value="Tetratricopeptide repeat domain"/>
    <property type="match status" value="1"/>
</dbReference>
<proteinExistence type="predicted"/>
<protein>
    <recommendedName>
        <fullName evidence="2">DNA/RNA-binding domain-containing protein</fullName>
    </recommendedName>
</protein>
<feature type="compositionally biased region" description="Polar residues" evidence="1">
    <location>
        <begin position="9"/>
        <end position="18"/>
    </location>
</feature>
<evidence type="ECO:0000259" key="2">
    <source>
        <dbReference type="Pfam" id="PF10373"/>
    </source>
</evidence>
<dbReference type="AlphaFoldDB" id="A0AAW0S039"/>
<feature type="region of interest" description="Disordered" evidence="1">
    <location>
        <begin position="1"/>
        <end position="20"/>
    </location>
</feature>
<evidence type="ECO:0000313" key="4">
    <source>
        <dbReference type="Proteomes" id="UP001397290"/>
    </source>
</evidence>
<dbReference type="GO" id="GO:0000184">
    <property type="term" value="P:nuclear-transcribed mRNA catabolic process, nonsense-mediated decay"/>
    <property type="evidence" value="ECO:0007669"/>
    <property type="project" value="TreeGrafter"/>
</dbReference>
<gene>
    <name evidence="3" type="ORF">G3M48_001445</name>
</gene>
<evidence type="ECO:0000256" key="1">
    <source>
        <dbReference type="SAM" id="MobiDB-lite"/>
    </source>
</evidence>
<dbReference type="PANTHER" id="PTHR15696:SF0">
    <property type="entry name" value="TELOMERASE-BINDING PROTEIN EST1A"/>
    <property type="match status" value="1"/>
</dbReference>
<feature type="region of interest" description="Disordered" evidence="1">
    <location>
        <begin position="673"/>
        <end position="709"/>
    </location>
</feature>
<feature type="domain" description="DNA/RNA-binding" evidence="2">
    <location>
        <begin position="312"/>
        <end position="581"/>
    </location>
</feature>
<dbReference type="SUPFAM" id="SSF48452">
    <property type="entry name" value="TPR-like"/>
    <property type="match status" value="1"/>
</dbReference>